<dbReference type="KEGG" id="cyc:PCC7424_1413"/>
<name>B7K897_GLOC7</name>
<reference evidence="2" key="1">
    <citation type="journal article" date="2011" name="MBio">
        <title>Novel metabolic attributes of the genus Cyanothece, comprising a group of unicellular nitrogen-fixing Cyanobacteria.</title>
        <authorList>
            <person name="Bandyopadhyay A."/>
            <person name="Elvitigala T."/>
            <person name="Welsh E."/>
            <person name="Stockel J."/>
            <person name="Liberton M."/>
            <person name="Min H."/>
            <person name="Sherman L.A."/>
            <person name="Pakrasi H.B."/>
        </authorList>
    </citation>
    <scope>NUCLEOTIDE SEQUENCE [LARGE SCALE GENOMIC DNA]</scope>
    <source>
        <strain evidence="2">PCC 7424</strain>
    </source>
</reference>
<dbReference type="AlphaFoldDB" id="B7K897"/>
<keyword evidence="2" id="KW-1185">Reference proteome</keyword>
<evidence type="ECO:0000313" key="1">
    <source>
        <dbReference type="EMBL" id="ACK69857.1"/>
    </source>
</evidence>
<sequence length="41" mass="4909">MRPRRIKIFITIEADKSRIIRVLNHLDDIYLIELDKALSTK</sequence>
<dbReference type="HOGENOM" id="CLU_3268883_0_0_3"/>
<dbReference type="STRING" id="65393.PCC7424_1413"/>
<dbReference type="Proteomes" id="UP000002384">
    <property type="component" value="Chromosome"/>
</dbReference>
<accession>B7K897</accession>
<proteinExistence type="predicted"/>
<gene>
    <name evidence="1" type="ordered locus">PCC7424_1413</name>
</gene>
<dbReference type="EMBL" id="CP001291">
    <property type="protein sequence ID" value="ACK69857.1"/>
    <property type="molecule type" value="Genomic_DNA"/>
</dbReference>
<organism evidence="1 2">
    <name type="scientific">Gloeothece citriformis (strain PCC 7424)</name>
    <name type="common">Cyanothece sp. (strain PCC 7424)</name>
    <dbReference type="NCBI Taxonomy" id="65393"/>
    <lineage>
        <taxon>Bacteria</taxon>
        <taxon>Bacillati</taxon>
        <taxon>Cyanobacteriota</taxon>
        <taxon>Cyanophyceae</taxon>
        <taxon>Oscillatoriophycideae</taxon>
        <taxon>Chroococcales</taxon>
        <taxon>Aphanothecaceae</taxon>
        <taxon>Gloeothece</taxon>
        <taxon>Gloeothece citriformis</taxon>
    </lineage>
</organism>
<evidence type="ECO:0000313" key="2">
    <source>
        <dbReference type="Proteomes" id="UP000002384"/>
    </source>
</evidence>
<protein>
    <submittedName>
        <fullName evidence="1">Uncharacterized protein</fullName>
    </submittedName>
</protein>